<dbReference type="OrthoDB" id="3270504at2759"/>
<organism evidence="2 3">
    <name type="scientific">Athelia psychrophila</name>
    <dbReference type="NCBI Taxonomy" id="1759441"/>
    <lineage>
        <taxon>Eukaryota</taxon>
        <taxon>Fungi</taxon>
        <taxon>Dikarya</taxon>
        <taxon>Basidiomycota</taxon>
        <taxon>Agaricomycotina</taxon>
        <taxon>Agaricomycetes</taxon>
        <taxon>Agaricomycetidae</taxon>
        <taxon>Atheliales</taxon>
        <taxon>Atheliaceae</taxon>
        <taxon>Athelia</taxon>
    </lineage>
</organism>
<dbReference type="STRING" id="436010.A0A166FYW6"/>
<proteinExistence type="predicted"/>
<feature type="region of interest" description="Disordered" evidence="1">
    <location>
        <begin position="1"/>
        <end position="34"/>
    </location>
</feature>
<dbReference type="EMBL" id="KV417584">
    <property type="protein sequence ID" value="KZP17310.1"/>
    <property type="molecule type" value="Genomic_DNA"/>
</dbReference>
<accession>A0A166FYW6</accession>
<evidence type="ECO:0000313" key="3">
    <source>
        <dbReference type="Proteomes" id="UP000076532"/>
    </source>
</evidence>
<keyword evidence="3" id="KW-1185">Reference proteome</keyword>
<dbReference type="AlphaFoldDB" id="A0A166FYW6"/>
<sequence>MPKRISTFEVIEDSEPEREERRRQGIGEGMASIKKRTGENAINAKTATSVLELSDDSYAGRPRVISTPIISNPMLVDTNSIVDISDPSPQTHPNGDYAEALPRFTLPPQHPLQPLSFSSPEKAAAQQVDEQIEEQHTYEYALDGDGDGDAFLHYDPILENPRTHIIQDQSLYHELPHTDLIGTHPSPATNQRVSKPRRSSSSSSEGPTARVTVKKSARSRGKQPAKKDKPLFNDVWEQELKNRILRDETLHLRILRYEPLHFDIFLAMVATDNKPSGILKLALRTFLDKQAINFYGADPSKRSR</sequence>
<dbReference type="GO" id="GO:0006310">
    <property type="term" value="P:DNA recombination"/>
    <property type="evidence" value="ECO:0007669"/>
    <property type="project" value="UniProtKB-KW"/>
</dbReference>
<evidence type="ECO:0000313" key="2">
    <source>
        <dbReference type="EMBL" id="KZP17310.1"/>
    </source>
</evidence>
<gene>
    <name evidence="2" type="ORF">FIBSPDRAFT_934148</name>
</gene>
<feature type="region of interest" description="Disordered" evidence="1">
    <location>
        <begin position="177"/>
        <end position="230"/>
    </location>
</feature>
<name>A0A166FYW6_9AGAM</name>
<evidence type="ECO:0000256" key="1">
    <source>
        <dbReference type="SAM" id="MobiDB-lite"/>
    </source>
</evidence>
<protein>
    <submittedName>
        <fullName evidence="2">Uncharacterized protein</fullName>
    </submittedName>
</protein>
<dbReference type="GO" id="GO:0006260">
    <property type="term" value="P:DNA replication"/>
    <property type="evidence" value="ECO:0007669"/>
    <property type="project" value="InterPro"/>
</dbReference>
<feature type="compositionally biased region" description="Basic residues" evidence="1">
    <location>
        <begin position="212"/>
        <end position="224"/>
    </location>
</feature>
<reference evidence="2 3" key="1">
    <citation type="journal article" date="2016" name="Mol. Biol. Evol.">
        <title>Comparative Genomics of Early-Diverging Mushroom-Forming Fungi Provides Insights into the Origins of Lignocellulose Decay Capabilities.</title>
        <authorList>
            <person name="Nagy L.G."/>
            <person name="Riley R."/>
            <person name="Tritt A."/>
            <person name="Adam C."/>
            <person name="Daum C."/>
            <person name="Floudas D."/>
            <person name="Sun H."/>
            <person name="Yadav J.S."/>
            <person name="Pangilinan J."/>
            <person name="Larsson K.H."/>
            <person name="Matsuura K."/>
            <person name="Barry K."/>
            <person name="Labutti K."/>
            <person name="Kuo R."/>
            <person name="Ohm R.A."/>
            <person name="Bhattacharya S.S."/>
            <person name="Shirouzu T."/>
            <person name="Yoshinaga Y."/>
            <person name="Martin F.M."/>
            <person name="Grigoriev I.V."/>
            <person name="Hibbett D.S."/>
        </authorList>
    </citation>
    <scope>NUCLEOTIDE SEQUENCE [LARGE SCALE GENOMIC DNA]</scope>
    <source>
        <strain evidence="2 3">CBS 109695</strain>
    </source>
</reference>
<dbReference type="GO" id="GO:0033557">
    <property type="term" value="C:Slx1-Slx4 complex"/>
    <property type="evidence" value="ECO:0007669"/>
    <property type="project" value="InterPro"/>
</dbReference>
<dbReference type="Proteomes" id="UP000076532">
    <property type="component" value="Unassembled WGS sequence"/>
</dbReference>
<dbReference type="GO" id="GO:0006281">
    <property type="term" value="P:DNA repair"/>
    <property type="evidence" value="ECO:0007669"/>
    <property type="project" value="UniProtKB-KW"/>
</dbReference>